<dbReference type="InterPro" id="IPR001764">
    <property type="entry name" value="Glyco_hydro_3_N"/>
</dbReference>
<dbReference type="InterPro" id="IPR036962">
    <property type="entry name" value="Glyco_hydro_3_N_sf"/>
</dbReference>
<proteinExistence type="inferred from homology"/>
<comment type="similarity">
    <text evidence="2">Belongs to the glycosyl hydrolase 3 family.</text>
</comment>
<keyword evidence="10" id="KW-1185">Reference proteome</keyword>
<dbReference type="SUPFAM" id="SSF51445">
    <property type="entry name" value="(Trans)glycosidases"/>
    <property type="match status" value="1"/>
</dbReference>
<keyword evidence="7" id="KW-0732">Signal</keyword>
<protein>
    <recommendedName>
        <fullName evidence="3">beta-N-acetylhexosaminidase</fullName>
        <ecNumber evidence="3">3.2.1.52</ecNumber>
    </recommendedName>
</protein>
<evidence type="ECO:0000256" key="5">
    <source>
        <dbReference type="ARBA" id="ARBA00023295"/>
    </source>
</evidence>
<accession>A0ABY7K214</accession>
<keyword evidence="5" id="KW-0326">Glycosidase</keyword>
<dbReference type="PANTHER" id="PTHR30480:SF13">
    <property type="entry name" value="BETA-HEXOSAMINIDASE"/>
    <property type="match status" value="1"/>
</dbReference>
<dbReference type="EMBL" id="CP097463">
    <property type="protein sequence ID" value="WAX58729.1"/>
    <property type="molecule type" value="Genomic_DNA"/>
</dbReference>
<reference evidence="9" key="1">
    <citation type="submission" date="2022-05" db="EMBL/GenBank/DDBJ databases">
        <title>Jatrophihabitans sp. SB3-54 whole genome sequence.</title>
        <authorList>
            <person name="Suh M.K."/>
            <person name="Eom M.K."/>
            <person name="Kim J.S."/>
            <person name="Kim H.S."/>
            <person name="Do H.E."/>
            <person name="Shin Y.K."/>
            <person name="Lee J.-S."/>
        </authorList>
    </citation>
    <scope>NUCLEOTIDE SEQUENCE</scope>
    <source>
        <strain evidence="9">SB3-54</strain>
    </source>
</reference>
<dbReference type="EC" id="3.2.1.52" evidence="3"/>
<comment type="catalytic activity">
    <reaction evidence="1">
        <text>Hydrolysis of terminal non-reducing N-acetyl-D-hexosamine residues in N-acetyl-beta-D-hexosaminides.</text>
        <dbReference type="EC" id="3.2.1.52"/>
    </reaction>
</comment>
<evidence type="ECO:0000256" key="7">
    <source>
        <dbReference type="SAM" id="SignalP"/>
    </source>
</evidence>
<feature type="region of interest" description="Disordered" evidence="6">
    <location>
        <begin position="22"/>
        <end position="76"/>
    </location>
</feature>
<dbReference type="PROSITE" id="PS00775">
    <property type="entry name" value="GLYCOSYL_HYDROL_F3"/>
    <property type="match status" value="1"/>
</dbReference>
<evidence type="ECO:0000313" key="10">
    <source>
        <dbReference type="Proteomes" id="UP001164693"/>
    </source>
</evidence>
<feature type="compositionally biased region" description="Low complexity" evidence="6">
    <location>
        <begin position="39"/>
        <end position="67"/>
    </location>
</feature>
<dbReference type="RefSeq" id="WP_269445272.1">
    <property type="nucleotide sequence ID" value="NZ_CP097463.1"/>
</dbReference>
<gene>
    <name evidence="9" type="ORF">M6B22_08185</name>
</gene>
<feature type="domain" description="Glycoside hydrolase family 3 N-terminal" evidence="8">
    <location>
        <begin position="84"/>
        <end position="405"/>
    </location>
</feature>
<organism evidence="9 10">
    <name type="scientific">Jatrophihabitans cynanchi</name>
    <dbReference type="NCBI Taxonomy" id="2944128"/>
    <lineage>
        <taxon>Bacteria</taxon>
        <taxon>Bacillati</taxon>
        <taxon>Actinomycetota</taxon>
        <taxon>Actinomycetes</taxon>
        <taxon>Jatrophihabitantales</taxon>
        <taxon>Jatrophihabitantaceae</taxon>
        <taxon>Jatrophihabitans</taxon>
    </lineage>
</organism>
<dbReference type="Gene3D" id="3.20.20.300">
    <property type="entry name" value="Glycoside hydrolase, family 3, N-terminal domain"/>
    <property type="match status" value="1"/>
</dbReference>
<dbReference type="PANTHER" id="PTHR30480">
    <property type="entry name" value="BETA-HEXOSAMINIDASE-RELATED"/>
    <property type="match status" value="1"/>
</dbReference>
<evidence type="ECO:0000256" key="2">
    <source>
        <dbReference type="ARBA" id="ARBA00005336"/>
    </source>
</evidence>
<dbReference type="InterPro" id="IPR050226">
    <property type="entry name" value="NagZ_Beta-hexosaminidase"/>
</dbReference>
<sequence length="414" mass="42227">MPRRTRLVPLALAVVALAACSTGTSGTPSTSPRPPQSPQSPRTVPATTVTTTGTVPTSAAPTRSGSPSPTPTSPAEISLATMSLPERVGQLLMVDCPSTSVTAATATAIEKYHVGSVILDGNSQLGVEATAAIVQQLQDRITRGPKLFVATDQEGGIVQRLRGPGFTSIPSAVQQGAEKPGQLQTDTTVWAGQLRAAGVNVDLAPVLDTVPAGSGSNPPIGDLDRNYGTTPDTVSSHGLAVAKGLAAAGIAATVKHFPGLGRVTQNTDTTAGVRDTITTADDPYLDPFAAAVKAGVPFVMMSTAIYTRLDPKNPAAFSSTIITGLLRDKLGFDGVVISDDLGAAKQVAHYPVAQRAVRFIAAGGDMVLTVDATQAKAMTAALIAKAEADPAFAALVDAAALRVLKAKQVAELIS</sequence>
<name>A0ABY7K214_9ACTN</name>
<evidence type="ECO:0000313" key="9">
    <source>
        <dbReference type="EMBL" id="WAX58729.1"/>
    </source>
</evidence>
<keyword evidence="4" id="KW-0378">Hydrolase</keyword>
<dbReference type="InterPro" id="IPR017853">
    <property type="entry name" value="GH"/>
</dbReference>
<dbReference type="InterPro" id="IPR019800">
    <property type="entry name" value="Glyco_hydro_3_AS"/>
</dbReference>
<evidence type="ECO:0000256" key="6">
    <source>
        <dbReference type="SAM" id="MobiDB-lite"/>
    </source>
</evidence>
<dbReference type="Proteomes" id="UP001164693">
    <property type="component" value="Chromosome"/>
</dbReference>
<feature type="chain" id="PRO_5047391168" description="beta-N-acetylhexosaminidase" evidence="7">
    <location>
        <begin position="27"/>
        <end position="414"/>
    </location>
</feature>
<feature type="signal peptide" evidence="7">
    <location>
        <begin position="1"/>
        <end position="26"/>
    </location>
</feature>
<dbReference type="Pfam" id="PF00933">
    <property type="entry name" value="Glyco_hydro_3"/>
    <property type="match status" value="1"/>
</dbReference>
<evidence type="ECO:0000256" key="1">
    <source>
        <dbReference type="ARBA" id="ARBA00001231"/>
    </source>
</evidence>
<evidence type="ECO:0000256" key="4">
    <source>
        <dbReference type="ARBA" id="ARBA00022801"/>
    </source>
</evidence>
<evidence type="ECO:0000259" key="8">
    <source>
        <dbReference type="Pfam" id="PF00933"/>
    </source>
</evidence>
<dbReference type="PROSITE" id="PS51257">
    <property type="entry name" value="PROKAR_LIPOPROTEIN"/>
    <property type="match status" value="1"/>
</dbReference>
<evidence type="ECO:0000256" key="3">
    <source>
        <dbReference type="ARBA" id="ARBA00012663"/>
    </source>
</evidence>